<dbReference type="Proteomes" id="UP000267821">
    <property type="component" value="Unassembled WGS sequence"/>
</dbReference>
<evidence type="ECO:0000259" key="1">
    <source>
        <dbReference type="Pfam" id="PF22749"/>
    </source>
</evidence>
<dbReference type="PANTHER" id="PTHR21357">
    <property type="entry name" value="FAM172 FAMILY PROTEIN HOMOLOG CG10038"/>
    <property type="match status" value="1"/>
</dbReference>
<feature type="domain" description="Arb2" evidence="1">
    <location>
        <begin position="14"/>
        <end position="289"/>
    </location>
</feature>
<dbReference type="EMBL" id="ML121588">
    <property type="protein sequence ID" value="RPB19482.1"/>
    <property type="molecule type" value="Genomic_DNA"/>
</dbReference>
<dbReference type="STRING" id="1051890.A0A3N4LDD4"/>
<dbReference type="GO" id="GO:0035197">
    <property type="term" value="F:siRNA binding"/>
    <property type="evidence" value="ECO:0007669"/>
    <property type="project" value="TreeGrafter"/>
</dbReference>
<name>A0A3N4LDD4_9PEZI</name>
<dbReference type="AlphaFoldDB" id="A0A3N4LDD4"/>
<keyword evidence="3" id="KW-1185">Reference proteome</keyword>
<dbReference type="GO" id="GO:0005634">
    <property type="term" value="C:nucleus"/>
    <property type="evidence" value="ECO:0007669"/>
    <property type="project" value="TreeGrafter"/>
</dbReference>
<dbReference type="GO" id="GO:0031048">
    <property type="term" value="P:regulatory ncRNA-mediated heterochromatin formation"/>
    <property type="evidence" value="ECO:0007669"/>
    <property type="project" value="TreeGrafter"/>
</dbReference>
<evidence type="ECO:0000313" key="2">
    <source>
        <dbReference type="EMBL" id="RPB19482.1"/>
    </source>
</evidence>
<dbReference type="InterPro" id="IPR053858">
    <property type="entry name" value="Arb2_dom"/>
</dbReference>
<evidence type="ECO:0000313" key="3">
    <source>
        <dbReference type="Proteomes" id="UP000267821"/>
    </source>
</evidence>
<dbReference type="InParanoid" id="A0A3N4LDD4"/>
<organism evidence="2 3">
    <name type="scientific">Terfezia boudieri ATCC MYA-4762</name>
    <dbReference type="NCBI Taxonomy" id="1051890"/>
    <lineage>
        <taxon>Eukaryota</taxon>
        <taxon>Fungi</taxon>
        <taxon>Dikarya</taxon>
        <taxon>Ascomycota</taxon>
        <taxon>Pezizomycotina</taxon>
        <taxon>Pezizomycetes</taxon>
        <taxon>Pezizales</taxon>
        <taxon>Pezizaceae</taxon>
        <taxon>Terfezia</taxon>
    </lineage>
</organism>
<gene>
    <name evidence="2" type="ORF">L211DRAFT_842559</name>
</gene>
<reference evidence="2 3" key="1">
    <citation type="journal article" date="2018" name="Nat. Ecol. Evol.">
        <title>Pezizomycetes genomes reveal the molecular basis of ectomycorrhizal truffle lifestyle.</title>
        <authorList>
            <person name="Murat C."/>
            <person name="Payen T."/>
            <person name="Noel B."/>
            <person name="Kuo A."/>
            <person name="Morin E."/>
            <person name="Chen J."/>
            <person name="Kohler A."/>
            <person name="Krizsan K."/>
            <person name="Balestrini R."/>
            <person name="Da Silva C."/>
            <person name="Montanini B."/>
            <person name="Hainaut M."/>
            <person name="Levati E."/>
            <person name="Barry K.W."/>
            <person name="Belfiori B."/>
            <person name="Cichocki N."/>
            <person name="Clum A."/>
            <person name="Dockter R.B."/>
            <person name="Fauchery L."/>
            <person name="Guy J."/>
            <person name="Iotti M."/>
            <person name="Le Tacon F."/>
            <person name="Lindquist E.A."/>
            <person name="Lipzen A."/>
            <person name="Malagnac F."/>
            <person name="Mello A."/>
            <person name="Molinier V."/>
            <person name="Miyauchi S."/>
            <person name="Poulain J."/>
            <person name="Riccioni C."/>
            <person name="Rubini A."/>
            <person name="Sitrit Y."/>
            <person name="Splivallo R."/>
            <person name="Traeger S."/>
            <person name="Wang M."/>
            <person name="Zifcakova L."/>
            <person name="Wipf D."/>
            <person name="Zambonelli A."/>
            <person name="Paolocci F."/>
            <person name="Nowrousian M."/>
            <person name="Ottonello S."/>
            <person name="Baldrian P."/>
            <person name="Spatafora J.W."/>
            <person name="Henrissat B."/>
            <person name="Nagy L.G."/>
            <person name="Aury J.M."/>
            <person name="Wincker P."/>
            <person name="Grigoriev I.V."/>
            <person name="Bonfante P."/>
            <person name="Martin F.M."/>
        </authorList>
    </citation>
    <scope>NUCLEOTIDE SEQUENCE [LARGE SCALE GENOMIC DNA]</scope>
    <source>
        <strain evidence="2 3">ATCC MYA-4762</strain>
    </source>
</reference>
<dbReference type="InterPro" id="IPR048263">
    <property type="entry name" value="Arb2"/>
</dbReference>
<protein>
    <recommendedName>
        <fullName evidence="1">Arb2 domain-containing protein</fullName>
    </recommendedName>
</protein>
<accession>A0A3N4LDD4</accession>
<proteinExistence type="predicted"/>
<dbReference type="OrthoDB" id="421951at2759"/>
<dbReference type="Pfam" id="PF22749">
    <property type="entry name" value="Arb2"/>
    <property type="match status" value="1"/>
</dbReference>
<sequence>MFVRRRRDVAEQEYPEDLKELGLFFNDKDELRQIEKPDKTFEYKVSKNQRLNERRREAVVSCFRKLIHERLSALGLRTLKLSQGTHHTHIPILHSADLPQNPEKCLILIPDDNNSLGLWSLRAIDGENGSFRTGSMEAIVSRAISEGYSVIIANSGALIYDPELNTTVPTHSWGAREKPWKLGGRIRQYDPTWNVVAGSEDPEAHIEMVFEKVVKNLVPKTTKIFIAAAGTGAGGLIQYLDRTYSNWASQLQACVFSEPAYSVTALTSPQLRLFLNKLCRTYIVNSEPTGTEVADLRFGCSTFSAATMYTECIIPLLWREIMDYFVLALEDPEWCNPNMVIESQVGGEEGAKEALEKVKLAEGGGKVWGDGSVPGCGW</sequence>
<dbReference type="PANTHER" id="PTHR21357:SF4">
    <property type="entry name" value="FAM172 FAMILY PROTEIN HOMOLOG CG10038"/>
    <property type="match status" value="1"/>
</dbReference>